<organism evidence="1">
    <name type="scientific">Arundo donax</name>
    <name type="common">Giant reed</name>
    <name type="synonym">Donax arundinaceus</name>
    <dbReference type="NCBI Taxonomy" id="35708"/>
    <lineage>
        <taxon>Eukaryota</taxon>
        <taxon>Viridiplantae</taxon>
        <taxon>Streptophyta</taxon>
        <taxon>Embryophyta</taxon>
        <taxon>Tracheophyta</taxon>
        <taxon>Spermatophyta</taxon>
        <taxon>Magnoliopsida</taxon>
        <taxon>Liliopsida</taxon>
        <taxon>Poales</taxon>
        <taxon>Poaceae</taxon>
        <taxon>PACMAD clade</taxon>
        <taxon>Arundinoideae</taxon>
        <taxon>Arundineae</taxon>
        <taxon>Arundo</taxon>
    </lineage>
</organism>
<accession>A0A0A9HMH1</accession>
<name>A0A0A9HMH1_ARUDO</name>
<protein>
    <submittedName>
        <fullName evidence="1">RPS5</fullName>
    </submittedName>
</protein>
<sequence>MNFLSPSTAPMSDFCHYSRTFN</sequence>
<reference evidence="1" key="1">
    <citation type="submission" date="2014-09" db="EMBL/GenBank/DDBJ databases">
        <authorList>
            <person name="Magalhaes I.L.F."/>
            <person name="Oliveira U."/>
            <person name="Santos F.R."/>
            <person name="Vidigal T.H.D.A."/>
            <person name="Brescovit A.D."/>
            <person name="Santos A.J."/>
        </authorList>
    </citation>
    <scope>NUCLEOTIDE SEQUENCE</scope>
    <source>
        <tissue evidence="1">Shoot tissue taken approximately 20 cm above the soil surface</tissue>
    </source>
</reference>
<proteinExistence type="predicted"/>
<dbReference type="AlphaFoldDB" id="A0A0A9HMH1"/>
<dbReference type="EMBL" id="GBRH01160862">
    <property type="protein sequence ID" value="JAE37034.1"/>
    <property type="molecule type" value="Transcribed_RNA"/>
</dbReference>
<evidence type="ECO:0000313" key="1">
    <source>
        <dbReference type="EMBL" id="JAE37034.1"/>
    </source>
</evidence>
<reference evidence="1" key="2">
    <citation type="journal article" date="2015" name="Data Brief">
        <title>Shoot transcriptome of the giant reed, Arundo donax.</title>
        <authorList>
            <person name="Barrero R.A."/>
            <person name="Guerrero F.D."/>
            <person name="Moolhuijzen P."/>
            <person name="Goolsby J.A."/>
            <person name="Tidwell J."/>
            <person name="Bellgard S.E."/>
            <person name="Bellgard M.I."/>
        </authorList>
    </citation>
    <scope>NUCLEOTIDE SEQUENCE</scope>
    <source>
        <tissue evidence="1">Shoot tissue taken approximately 20 cm above the soil surface</tissue>
    </source>
</reference>